<proteinExistence type="inferred from homology"/>
<keyword evidence="7" id="KW-0423">Lactose metabolism</keyword>
<evidence type="ECO:0000256" key="1">
    <source>
        <dbReference type="ARBA" id="ARBA00005380"/>
    </source>
</evidence>
<comment type="function">
    <text evidence="8">Catalyzes the ATP-dependent phosphorylation of fructose-l-phosphate to fructose-l,6-bisphosphate.</text>
</comment>
<evidence type="ECO:0000256" key="7">
    <source>
        <dbReference type="PIRNR" id="PIRNR000535"/>
    </source>
</evidence>
<evidence type="ECO:0000256" key="8">
    <source>
        <dbReference type="RuleBase" id="RU369061"/>
    </source>
</evidence>
<dbReference type="NCBIfam" id="TIGR03168">
    <property type="entry name" value="1-PFK"/>
    <property type="match status" value="1"/>
</dbReference>
<evidence type="ECO:0000256" key="4">
    <source>
        <dbReference type="ARBA" id="ARBA00022777"/>
    </source>
</evidence>
<comment type="caution">
    <text evidence="10">The sequence shown here is derived from an EMBL/GenBank/DDBJ whole genome shotgun (WGS) entry which is preliminary data.</text>
</comment>
<dbReference type="InterPro" id="IPR011611">
    <property type="entry name" value="PfkB_dom"/>
</dbReference>
<comment type="similarity">
    <text evidence="1">Belongs to the carbohydrate kinase pfkB family.</text>
</comment>
<evidence type="ECO:0000259" key="9">
    <source>
        <dbReference type="Pfam" id="PF00294"/>
    </source>
</evidence>
<dbReference type="InterPro" id="IPR002173">
    <property type="entry name" value="Carboh/pur_kinase_PfkB_CS"/>
</dbReference>
<dbReference type="CDD" id="cd01164">
    <property type="entry name" value="FruK_PfkB_like"/>
    <property type="match status" value="1"/>
</dbReference>
<gene>
    <name evidence="10" type="primary">pfkB</name>
    <name evidence="10" type="ORF">OL233_00480</name>
</gene>
<evidence type="ECO:0000313" key="10">
    <source>
        <dbReference type="EMBL" id="MDF0478748.1"/>
    </source>
</evidence>
<dbReference type="PANTHER" id="PTHR46566">
    <property type="entry name" value="1-PHOSPHOFRUCTOKINASE-RELATED"/>
    <property type="match status" value="1"/>
</dbReference>
<comment type="pathway">
    <text evidence="7">Carbohydrate metabolism; D-tagatose 6-phosphate degradation; D-glyceraldehyde 3-phosphate and glycerone phosphate from D-tagatose 6-phosphate: step 1/2.</text>
</comment>
<dbReference type="Pfam" id="PF00294">
    <property type="entry name" value="PfkB"/>
    <property type="match status" value="1"/>
</dbReference>
<comment type="catalytic activity">
    <reaction evidence="7">
        <text>D-tagatofuranose 6-phosphate + ATP = D-tagatofuranose 1,6-bisphosphate + ADP + H(+)</text>
        <dbReference type="Rhea" id="RHEA:12420"/>
        <dbReference type="ChEBI" id="CHEBI:15378"/>
        <dbReference type="ChEBI" id="CHEBI:30616"/>
        <dbReference type="ChEBI" id="CHEBI:58694"/>
        <dbReference type="ChEBI" id="CHEBI:58695"/>
        <dbReference type="ChEBI" id="CHEBI:456216"/>
        <dbReference type="EC" id="2.7.1.144"/>
    </reaction>
</comment>
<sequence length="307" mass="33181">MIYTVTLNPSIDYVVRLDTLKTGSVNRSENQDKYPGGKGINVSRILKRLDVDSTALGFIGGFTGGFIEEALTEEKITTRFTPVKTDTRINVKLKADQETEINGQGPDLTEQNISELKQELSSLTSDDLVVLAGSIPGALPSDFYQELIALITKQGAEFIIDTTGDALLESLEHQPLLIKPNHHELGEMFDTTLVTIEDIVPYGQELLKRGAKNVIVSMGKDGALLITPDLTVFAPPIKGDLKNSVGAGDSMVAGFISQLNRANAQSELEDAFRYGVASGSATAFSDDLATKDKIVNLLPQVTLKILN</sequence>
<evidence type="ECO:0000313" key="11">
    <source>
        <dbReference type="Proteomes" id="UP001147148"/>
    </source>
</evidence>
<dbReference type="PROSITE" id="PS00584">
    <property type="entry name" value="PFKB_KINASES_2"/>
    <property type="match status" value="1"/>
</dbReference>
<feature type="domain" description="Carbohydrate kinase PfkB" evidence="9">
    <location>
        <begin position="7"/>
        <end position="284"/>
    </location>
</feature>
<dbReference type="PANTHER" id="PTHR46566:SF1">
    <property type="entry name" value="1-PHOSPHOFRUCTOKINASE"/>
    <property type="match status" value="1"/>
</dbReference>
<comment type="similarity">
    <text evidence="7">Belongs to the carbohydrate kinase PfkB family. LacC subfamily.</text>
</comment>
<evidence type="ECO:0000256" key="5">
    <source>
        <dbReference type="ARBA" id="ARBA00022840"/>
    </source>
</evidence>
<name>A0ABT5WYB0_9ENTE</name>
<dbReference type="EMBL" id="JAPDSH010000001">
    <property type="protein sequence ID" value="MDF0478748.1"/>
    <property type="molecule type" value="Genomic_DNA"/>
</dbReference>
<dbReference type="Proteomes" id="UP001147148">
    <property type="component" value="Unassembled WGS sequence"/>
</dbReference>
<dbReference type="Gene3D" id="3.40.1190.20">
    <property type="match status" value="1"/>
</dbReference>
<dbReference type="NCBIfam" id="TIGR03828">
    <property type="entry name" value="pfkB"/>
    <property type="match status" value="1"/>
</dbReference>
<reference evidence="10" key="1">
    <citation type="submission" date="2022-10" db="EMBL/GenBank/DDBJ databases">
        <title>Vagococcus sp. isolated from poultry meat.</title>
        <authorList>
            <person name="Johansson P."/>
            <person name="Bjorkroth J."/>
        </authorList>
    </citation>
    <scope>NUCLEOTIDE SEQUENCE</scope>
    <source>
        <strain evidence="10">PNs007</strain>
    </source>
</reference>
<dbReference type="InterPro" id="IPR017583">
    <property type="entry name" value="Tagatose/fructose_Pkinase"/>
</dbReference>
<protein>
    <recommendedName>
        <fullName evidence="7">Tagatose-6-phosphate kinase</fullName>
        <ecNumber evidence="7">2.7.1.144</ecNumber>
    </recommendedName>
</protein>
<keyword evidence="3 7" id="KW-0547">Nucleotide-binding</keyword>
<evidence type="ECO:0000256" key="3">
    <source>
        <dbReference type="ARBA" id="ARBA00022741"/>
    </source>
</evidence>
<comment type="catalytic activity">
    <reaction evidence="6 8">
        <text>beta-D-fructose 1-phosphate + ATP = beta-D-fructose 1,6-bisphosphate + ADP + H(+)</text>
        <dbReference type="Rhea" id="RHEA:14213"/>
        <dbReference type="ChEBI" id="CHEBI:15378"/>
        <dbReference type="ChEBI" id="CHEBI:30616"/>
        <dbReference type="ChEBI" id="CHEBI:32966"/>
        <dbReference type="ChEBI" id="CHEBI:138881"/>
        <dbReference type="ChEBI" id="CHEBI:456216"/>
        <dbReference type="EC" id="2.7.1.56"/>
    </reaction>
</comment>
<dbReference type="GO" id="GO:0008662">
    <property type="term" value="F:1-phosphofructokinase activity"/>
    <property type="evidence" value="ECO:0007669"/>
    <property type="project" value="UniProtKB-EC"/>
</dbReference>
<keyword evidence="4 8" id="KW-0418">Kinase</keyword>
<dbReference type="InterPro" id="IPR022463">
    <property type="entry name" value="1-PFruKinase"/>
</dbReference>
<keyword evidence="2 7" id="KW-0808">Transferase</keyword>
<dbReference type="EC" id="2.7.1.144" evidence="7"/>
<dbReference type="SUPFAM" id="SSF53613">
    <property type="entry name" value="Ribokinase-like"/>
    <property type="match status" value="1"/>
</dbReference>
<accession>A0ABT5WYB0</accession>
<dbReference type="PIRSF" id="PIRSF000535">
    <property type="entry name" value="1PFK/6PFK/LacC"/>
    <property type="match status" value="1"/>
</dbReference>
<dbReference type="InterPro" id="IPR029056">
    <property type="entry name" value="Ribokinase-like"/>
</dbReference>
<keyword evidence="5 7" id="KW-0067">ATP-binding</keyword>
<keyword evidence="11" id="KW-1185">Reference proteome</keyword>
<organism evidence="10 11">
    <name type="scientific">Vagococcus proximus</name>
    <dbReference type="NCBI Taxonomy" id="2991417"/>
    <lineage>
        <taxon>Bacteria</taxon>
        <taxon>Bacillati</taxon>
        <taxon>Bacillota</taxon>
        <taxon>Bacilli</taxon>
        <taxon>Lactobacillales</taxon>
        <taxon>Enterococcaceae</taxon>
        <taxon>Vagococcus</taxon>
    </lineage>
</organism>
<dbReference type="RefSeq" id="WP_275470421.1">
    <property type="nucleotide sequence ID" value="NZ_JAPDSH010000001.1"/>
</dbReference>
<evidence type="ECO:0000256" key="6">
    <source>
        <dbReference type="ARBA" id="ARBA00047745"/>
    </source>
</evidence>
<evidence type="ECO:0000256" key="2">
    <source>
        <dbReference type="ARBA" id="ARBA00022679"/>
    </source>
</evidence>